<gene>
    <name evidence="2" type="ORF">HH215_05885</name>
</gene>
<reference evidence="2 3" key="1">
    <citation type="submission" date="2020-04" db="EMBL/GenBank/DDBJ databases">
        <title>Genome sequencing of novel species.</title>
        <authorList>
            <person name="Heo J."/>
            <person name="Kim S.-J."/>
            <person name="Kim J.-S."/>
            <person name="Hong S.-B."/>
            <person name="Kwon S.-W."/>
        </authorList>
    </citation>
    <scope>NUCLEOTIDE SEQUENCE [LARGE SCALE GENOMIC DNA]</scope>
    <source>
        <strain evidence="2 3">MFER-1</strain>
    </source>
</reference>
<proteinExistence type="predicted"/>
<dbReference type="InterPro" id="IPR036291">
    <property type="entry name" value="NAD(P)-bd_dom_sf"/>
</dbReference>
<dbReference type="Gene3D" id="3.40.50.720">
    <property type="entry name" value="NAD(P)-binding Rossmann-like Domain"/>
    <property type="match status" value="1"/>
</dbReference>
<dbReference type="PANTHER" id="PTHR48079:SF6">
    <property type="entry name" value="NAD(P)-BINDING DOMAIN-CONTAINING PROTEIN-RELATED"/>
    <property type="match status" value="1"/>
</dbReference>
<dbReference type="InterPro" id="IPR001509">
    <property type="entry name" value="Epimerase_deHydtase"/>
</dbReference>
<name>A0A7Z2VH09_9BACL</name>
<dbReference type="GO" id="GO:0004029">
    <property type="term" value="F:aldehyde dehydrogenase (NAD+) activity"/>
    <property type="evidence" value="ECO:0007669"/>
    <property type="project" value="TreeGrafter"/>
</dbReference>
<sequence>MKIIVAGATGAVGRFLLPKLIRAGHEVIGITQSESKKSIIENTGARALIADVFDREAIRSALDESQPEVVIHQLTSLSNRNFSDNTRIRREGTQNLVDAALSAGVNRIIAQSISWAYEPGKGPATEDVSLHVAAEEPRKSTIDGILALESAVTKLPQYVILRYGMFYGPGTWYEHNGFMAHQIHQRQVPATEGVTSFLHVEDAAEAVLFALQWPSGPVNIVDDEPARGMDWLPVYAQAIGAPIPETLSNSNAWERGASNKKARQEYGWKPLYPTWRTGFTDSLNQIYK</sequence>
<protein>
    <submittedName>
        <fullName evidence="2">NAD(P)-dependent oxidoreductase</fullName>
    </submittedName>
</protein>
<dbReference type="Proteomes" id="UP000502248">
    <property type="component" value="Chromosome"/>
</dbReference>
<dbReference type="AlphaFoldDB" id="A0A7Z2VH09"/>
<dbReference type="KEGG" id="cheb:HH215_05885"/>
<evidence type="ECO:0000313" key="2">
    <source>
        <dbReference type="EMBL" id="QJD82755.1"/>
    </source>
</evidence>
<dbReference type="GO" id="GO:0005737">
    <property type="term" value="C:cytoplasm"/>
    <property type="evidence" value="ECO:0007669"/>
    <property type="project" value="TreeGrafter"/>
</dbReference>
<feature type="domain" description="NAD-dependent epimerase/dehydratase" evidence="1">
    <location>
        <begin position="3"/>
        <end position="215"/>
    </location>
</feature>
<organism evidence="2 3">
    <name type="scientific">Cohnella herbarum</name>
    <dbReference type="NCBI Taxonomy" id="2728023"/>
    <lineage>
        <taxon>Bacteria</taxon>
        <taxon>Bacillati</taxon>
        <taxon>Bacillota</taxon>
        <taxon>Bacilli</taxon>
        <taxon>Bacillales</taxon>
        <taxon>Paenibacillaceae</taxon>
        <taxon>Cohnella</taxon>
    </lineage>
</organism>
<dbReference type="RefSeq" id="WP_169279051.1">
    <property type="nucleotide sequence ID" value="NZ_CP051680.1"/>
</dbReference>
<accession>A0A7Z2VH09</accession>
<dbReference type="SUPFAM" id="SSF51735">
    <property type="entry name" value="NAD(P)-binding Rossmann-fold domains"/>
    <property type="match status" value="1"/>
</dbReference>
<dbReference type="EMBL" id="CP051680">
    <property type="protein sequence ID" value="QJD82755.1"/>
    <property type="molecule type" value="Genomic_DNA"/>
</dbReference>
<keyword evidence="3" id="KW-1185">Reference proteome</keyword>
<evidence type="ECO:0000313" key="3">
    <source>
        <dbReference type="Proteomes" id="UP000502248"/>
    </source>
</evidence>
<dbReference type="InterPro" id="IPR051783">
    <property type="entry name" value="NAD(P)-dependent_oxidoreduct"/>
</dbReference>
<dbReference type="PANTHER" id="PTHR48079">
    <property type="entry name" value="PROTEIN YEEZ"/>
    <property type="match status" value="1"/>
</dbReference>
<dbReference type="Pfam" id="PF01370">
    <property type="entry name" value="Epimerase"/>
    <property type="match status" value="1"/>
</dbReference>
<evidence type="ECO:0000259" key="1">
    <source>
        <dbReference type="Pfam" id="PF01370"/>
    </source>
</evidence>